<evidence type="ECO:0000256" key="2">
    <source>
        <dbReference type="ARBA" id="ARBA00022723"/>
    </source>
</evidence>
<dbReference type="AlphaFoldDB" id="A0A1I0RB49"/>
<keyword evidence="4" id="KW-0862">Zinc</keyword>
<dbReference type="EMBL" id="FOJI01000013">
    <property type="protein sequence ID" value="SEW38023.1"/>
    <property type="molecule type" value="Genomic_DNA"/>
</dbReference>
<dbReference type="Gene3D" id="3.60.15.10">
    <property type="entry name" value="Ribonuclease Z/Hydroxyacylglutathione hydrolase-like"/>
    <property type="match status" value="1"/>
</dbReference>
<reference evidence="6 7" key="1">
    <citation type="submission" date="2016-10" db="EMBL/GenBank/DDBJ databases">
        <authorList>
            <person name="de Groot N.N."/>
        </authorList>
    </citation>
    <scope>NUCLEOTIDE SEQUENCE [LARGE SCALE GENOMIC DNA]</scope>
    <source>
        <strain evidence="6 7">DSM 9179</strain>
    </source>
</reference>
<evidence type="ECO:0000256" key="4">
    <source>
        <dbReference type="ARBA" id="ARBA00022833"/>
    </source>
</evidence>
<dbReference type="InterPro" id="IPR001279">
    <property type="entry name" value="Metallo-B-lactamas"/>
</dbReference>
<feature type="domain" description="Metallo-beta-lactamase" evidence="5">
    <location>
        <begin position="12"/>
        <end position="188"/>
    </location>
</feature>
<dbReference type="PANTHER" id="PTHR46233">
    <property type="entry name" value="HYDROXYACYLGLUTATHIONE HYDROLASE GLOC"/>
    <property type="match status" value="1"/>
</dbReference>
<dbReference type="CDD" id="cd06262">
    <property type="entry name" value="metallo-hydrolase-like_MBL-fold"/>
    <property type="match status" value="1"/>
</dbReference>
<dbReference type="InterPro" id="IPR036866">
    <property type="entry name" value="RibonucZ/Hydroxyglut_hydro"/>
</dbReference>
<keyword evidence="2" id="KW-0479">Metal-binding</keyword>
<comment type="cofactor">
    <cofactor evidence="1">
        <name>Zn(2+)</name>
        <dbReference type="ChEBI" id="CHEBI:29105"/>
    </cofactor>
</comment>
<dbReference type="OrthoDB" id="9802248at2"/>
<dbReference type="SMART" id="SM00849">
    <property type="entry name" value="Lactamase_B"/>
    <property type="match status" value="1"/>
</dbReference>
<dbReference type="Pfam" id="PF00753">
    <property type="entry name" value="Lactamase_B"/>
    <property type="match status" value="1"/>
</dbReference>
<accession>A0A1I0RB49</accession>
<sequence length="210" mass="23518">MKIIKIVLGACHTNCYIIASDNGNCVVIDPADCAIKFVQVIESNNLIPKYIFITHGHTDHILAASDLKDEYHIPVVISKTDASRLADEALINSRPYVIEPYKKVTPDILVHENDEIWVEELHFKFYAMPGHTDGSMAIILDNCIFSGDTLLRENHGKTTLPGGNEKQLIESINALSKLEGDYHIFPGHKEETTMEHERIHNPYIEGEGGN</sequence>
<evidence type="ECO:0000256" key="1">
    <source>
        <dbReference type="ARBA" id="ARBA00001947"/>
    </source>
</evidence>
<gene>
    <name evidence="6" type="ORF">SAMN05421659_113105</name>
</gene>
<dbReference type="InterPro" id="IPR051453">
    <property type="entry name" value="MBL_Glyoxalase_II"/>
</dbReference>
<organism evidence="6 7">
    <name type="scientific">[Clostridium] fimetarium</name>
    <dbReference type="NCBI Taxonomy" id="99656"/>
    <lineage>
        <taxon>Bacteria</taxon>
        <taxon>Bacillati</taxon>
        <taxon>Bacillota</taxon>
        <taxon>Clostridia</taxon>
        <taxon>Lachnospirales</taxon>
        <taxon>Lachnospiraceae</taxon>
    </lineage>
</organism>
<dbReference type="PANTHER" id="PTHR46233:SF3">
    <property type="entry name" value="HYDROXYACYLGLUTATHIONE HYDROLASE GLOC"/>
    <property type="match status" value="1"/>
</dbReference>
<dbReference type="GO" id="GO:0046872">
    <property type="term" value="F:metal ion binding"/>
    <property type="evidence" value="ECO:0007669"/>
    <property type="project" value="UniProtKB-KW"/>
</dbReference>
<dbReference type="SUPFAM" id="SSF56281">
    <property type="entry name" value="Metallo-hydrolase/oxidoreductase"/>
    <property type="match status" value="1"/>
</dbReference>
<dbReference type="GO" id="GO:0016787">
    <property type="term" value="F:hydrolase activity"/>
    <property type="evidence" value="ECO:0007669"/>
    <property type="project" value="UniProtKB-KW"/>
</dbReference>
<evidence type="ECO:0000313" key="7">
    <source>
        <dbReference type="Proteomes" id="UP000199701"/>
    </source>
</evidence>
<name>A0A1I0RB49_9FIRM</name>
<keyword evidence="3" id="KW-0378">Hydrolase</keyword>
<evidence type="ECO:0000259" key="5">
    <source>
        <dbReference type="SMART" id="SM00849"/>
    </source>
</evidence>
<dbReference type="Proteomes" id="UP000199701">
    <property type="component" value="Unassembled WGS sequence"/>
</dbReference>
<protein>
    <submittedName>
        <fullName evidence="6">Glyoxylase, beta-lactamase superfamily II</fullName>
    </submittedName>
</protein>
<keyword evidence="7" id="KW-1185">Reference proteome</keyword>
<dbReference type="STRING" id="99656.SAMN05421659_113105"/>
<evidence type="ECO:0000256" key="3">
    <source>
        <dbReference type="ARBA" id="ARBA00022801"/>
    </source>
</evidence>
<proteinExistence type="predicted"/>
<evidence type="ECO:0000313" key="6">
    <source>
        <dbReference type="EMBL" id="SEW38023.1"/>
    </source>
</evidence>
<dbReference type="RefSeq" id="WP_092455781.1">
    <property type="nucleotide sequence ID" value="NZ_FOJI01000013.1"/>
</dbReference>